<evidence type="ECO:0000256" key="6">
    <source>
        <dbReference type="ARBA" id="ARBA00023159"/>
    </source>
</evidence>
<keyword evidence="3" id="KW-0805">Transcription regulation</keyword>
<dbReference type="Gene3D" id="1.10.10.60">
    <property type="entry name" value="Homeodomain-like"/>
    <property type="match status" value="1"/>
</dbReference>
<organism evidence="13 14">
    <name type="scientific">Schistosoma rodhaini</name>
    <dbReference type="NCBI Taxonomy" id="6188"/>
    <lineage>
        <taxon>Eukaryota</taxon>
        <taxon>Metazoa</taxon>
        <taxon>Spiralia</taxon>
        <taxon>Lophotrochozoa</taxon>
        <taxon>Platyhelminthes</taxon>
        <taxon>Trematoda</taxon>
        <taxon>Digenea</taxon>
        <taxon>Strigeidida</taxon>
        <taxon>Schistosomatoidea</taxon>
        <taxon>Schistosomatidae</taxon>
        <taxon>Schistosoma</taxon>
    </lineage>
</organism>
<keyword evidence="2" id="KW-0217">Developmental protein</keyword>
<feature type="compositionally biased region" description="Low complexity" evidence="11">
    <location>
        <begin position="430"/>
        <end position="445"/>
    </location>
</feature>
<keyword evidence="13" id="KW-1185">Reference proteome</keyword>
<evidence type="ECO:0000313" key="14">
    <source>
        <dbReference type="WBParaSite" id="SRDH1_68240.1"/>
    </source>
</evidence>
<keyword evidence="8 9" id="KW-0539">Nucleus</keyword>
<evidence type="ECO:0000256" key="4">
    <source>
        <dbReference type="ARBA" id="ARBA00023125"/>
    </source>
</evidence>
<dbReference type="InterPro" id="IPR009057">
    <property type="entry name" value="Homeodomain-like_sf"/>
</dbReference>
<dbReference type="AlphaFoldDB" id="A0AA85FZC3"/>
<proteinExistence type="predicted"/>
<dbReference type="Proteomes" id="UP000050792">
    <property type="component" value="Unassembled WGS sequence"/>
</dbReference>
<dbReference type="PRINTS" id="PR00024">
    <property type="entry name" value="HOMEOBOX"/>
</dbReference>
<keyword evidence="5 9" id="KW-0371">Homeobox</keyword>
<evidence type="ECO:0000313" key="13">
    <source>
        <dbReference type="Proteomes" id="UP000050792"/>
    </source>
</evidence>
<keyword evidence="7" id="KW-0804">Transcription</keyword>
<sequence>MIQSNSMTLTTYMHNICHCSINQCNCLNLLPSNIEPLNSMSSTYKNDHENLQHLHHHHHYYPYDRKSYQLQLKMKQTYTTDINNSSSNGCGSVDSRSSSSSSSSSNSSSNSNTCCISSPSNKIKNIDPIDLTNPINSSSEELFSTKRRLFSSDRTQRTDYHHESLSDHTNAHYWNDYQQIGQTYSQSSTSTSISPTLSSSVQSTGKINSFNLFIPSSVKTTSTSVSPISSFQSESNAHLLRVLNHELIPWYSDHIHTMNQYHSTVSNNNNSDCTLPNYFPEPNWYPNMLTLNEHLNLFEYKPSNLIHKQPNSTLSKNDLIIMNKFCDKLKTTTNLSSSMTTINTTNSSIMTVNDRLEKYWSTEEDMMYNQSLEMKNQQIKSIPNPYSVIASSSSSSSPIGPSSSTLTTPTSTLHSTKSINHFQLDQSILSNNNNNNSNKKSINNPNRKRSQTGELKTIGLNNSTIQEPVNSKKSRYTTNSSSATNHLSSIHHDKHISHQQFIDDHLNDSSFIDDGFKSTHVEHSIFNKTQCQEQMLNNETNRRSNISINDSIHDITDDEYDEGDDIANYGHCLMTDKTNASCNFHKILSNNSNKPRKERTAFTKHQICELEKEFTTHSYLTRLRRYEIAVALNLTERQVKVWFQNRRMKFKRMRSNSVSKDETYSIQLPYDDELCSSMQQIC</sequence>
<dbReference type="SUPFAM" id="SSF46689">
    <property type="entry name" value="Homeodomain-like"/>
    <property type="match status" value="1"/>
</dbReference>
<evidence type="ECO:0000256" key="8">
    <source>
        <dbReference type="ARBA" id="ARBA00023242"/>
    </source>
</evidence>
<reference evidence="13" key="1">
    <citation type="submission" date="2022-06" db="EMBL/GenBank/DDBJ databases">
        <authorList>
            <person name="Berger JAMES D."/>
            <person name="Berger JAMES D."/>
        </authorList>
    </citation>
    <scope>NUCLEOTIDE SEQUENCE [LARGE SCALE GENOMIC DNA]</scope>
</reference>
<evidence type="ECO:0000256" key="2">
    <source>
        <dbReference type="ARBA" id="ARBA00022473"/>
    </source>
</evidence>
<dbReference type="GO" id="GO:0000981">
    <property type="term" value="F:DNA-binding transcription factor activity, RNA polymerase II-specific"/>
    <property type="evidence" value="ECO:0007669"/>
    <property type="project" value="InterPro"/>
</dbReference>
<evidence type="ECO:0000256" key="7">
    <source>
        <dbReference type="ARBA" id="ARBA00023163"/>
    </source>
</evidence>
<dbReference type="PANTHER" id="PTHR24328">
    <property type="entry name" value="HOMEOBOX PROTEIN MOX"/>
    <property type="match status" value="1"/>
</dbReference>
<feature type="domain" description="Homeobox" evidence="12">
    <location>
        <begin position="593"/>
        <end position="653"/>
    </location>
</feature>
<feature type="compositionally biased region" description="Polar residues" evidence="11">
    <location>
        <begin position="459"/>
        <end position="486"/>
    </location>
</feature>
<dbReference type="InterPro" id="IPR020479">
    <property type="entry name" value="HD_metazoa"/>
</dbReference>
<evidence type="ECO:0000256" key="5">
    <source>
        <dbReference type="ARBA" id="ARBA00023155"/>
    </source>
</evidence>
<feature type="region of interest" description="Disordered" evidence="11">
    <location>
        <begin position="428"/>
        <end position="486"/>
    </location>
</feature>
<feature type="compositionally biased region" description="Low complexity" evidence="11">
    <location>
        <begin position="391"/>
        <end position="412"/>
    </location>
</feature>
<evidence type="ECO:0000256" key="9">
    <source>
        <dbReference type="PROSITE-ProRule" id="PRU00108"/>
    </source>
</evidence>
<dbReference type="InterPro" id="IPR042634">
    <property type="entry name" value="MOX-1/MOX-2"/>
</dbReference>
<feature type="region of interest" description="Disordered" evidence="11">
    <location>
        <begin position="83"/>
        <end position="115"/>
    </location>
</feature>
<dbReference type="PROSITE" id="PS50071">
    <property type="entry name" value="HOMEOBOX_2"/>
    <property type="match status" value="1"/>
</dbReference>
<evidence type="ECO:0000256" key="3">
    <source>
        <dbReference type="ARBA" id="ARBA00023015"/>
    </source>
</evidence>
<dbReference type="InterPro" id="IPR001356">
    <property type="entry name" value="HD"/>
</dbReference>
<feature type="region of interest" description="Disordered" evidence="11">
    <location>
        <begin position="388"/>
        <end position="412"/>
    </location>
</feature>
<keyword evidence="4 9" id="KW-0238">DNA-binding</keyword>
<protein>
    <submittedName>
        <fullName evidence="14">Homeobox domain-containing protein</fullName>
    </submittedName>
</protein>
<name>A0AA85FZC3_9TREM</name>
<reference evidence="14" key="2">
    <citation type="submission" date="2023-11" db="UniProtKB">
        <authorList>
            <consortium name="WormBaseParasite"/>
        </authorList>
    </citation>
    <scope>IDENTIFICATION</scope>
</reference>
<evidence type="ECO:0000256" key="11">
    <source>
        <dbReference type="SAM" id="MobiDB-lite"/>
    </source>
</evidence>
<keyword evidence="6" id="KW-0010">Activator</keyword>
<dbReference type="CDD" id="cd00086">
    <property type="entry name" value="homeodomain"/>
    <property type="match status" value="1"/>
</dbReference>
<evidence type="ECO:0000259" key="12">
    <source>
        <dbReference type="PROSITE" id="PS50071"/>
    </source>
</evidence>
<dbReference type="GO" id="GO:0045944">
    <property type="term" value="P:positive regulation of transcription by RNA polymerase II"/>
    <property type="evidence" value="ECO:0007669"/>
    <property type="project" value="InterPro"/>
</dbReference>
<dbReference type="PROSITE" id="PS00027">
    <property type="entry name" value="HOMEOBOX_1"/>
    <property type="match status" value="1"/>
</dbReference>
<dbReference type="InterPro" id="IPR017970">
    <property type="entry name" value="Homeobox_CS"/>
</dbReference>
<dbReference type="GO" id="GO:0000978">
    <property type="term" value="F:RNA polymerase II cis-regulatory region sequence-specific DNA binding"/>
    <property type="evidence" value="ECO:0007669"/>
    <property type="project" value="TreeGrafter"/>
</dbReference>
<dbReference type="GO" id="GO:0005634">
    <property type="term" value="C:nucleus"/>
    <property type="evidence" value="ECO:0007669"/>
    <property type="project" value="UniProtKB-SubCell"/>
</dbReference>
<feature type="DNA-binding region" description="Homeobox" evidence="9">
    <location>
        <begin position="595"/>
        <end position="654"/>
    </location>
</feature>
<dbReference type="PANTHER" id="PTHR24328:SF7">
    <property type="entry name" value="BUTTONLESS"/>
    <property type="match status" value="1"/>
</dbReference>
<dbReference type="Pfam" id="PF00046">
    <property type="entry name" value="Homeodomain"/>
    <property type="match status" value="1"/>
</dbReference>
<dbReference type="SMART" id="SM00389">
    <property type="entry name" value="HOX"/>
    <property type="match status" value="1"/>
</dbReference>
<evidence type="ECO:0000256" key="1">
    <source>
        <dbReference type="ARBA" id="ARBA00004123"/>
    </source>
</evidence>
<accession>A0AA85FZC3</accession>
<comment type="subcellular location">
    <subcellularLocation>
        <location evidence="1 9 10">Nucleus</location>
    </subcellularLocation>
</comment>
<dbReference type="WBParaSite" id="SRDH1_68240.1">
    <property type="protein sequence ID" value="SRDH1_68240.1"/>
    <property type="gene ID" value="SRDH1_68240"/>
</dbReference>
<evidence type="ECO:0000256" key="10">
    <source>
        <dbReference type="RuleBase" id="RU000682"/>
    </source>
</evidence>